<gene>
    <name evidence="1" type="ORF">10S9_35</name>
</gene>
<protein>
    <submittedName>
        <fullName evidence="1">Uncharacterized protein</fullName>
    </submittedName>
</protein>
<reference evidence="1" key="1">
    <citation type="submission" date="2017-06" db="EMBL/GenBank/DDBJ databases">
        <title>Novel phages from South African skin metaviromes.</title>
        <authorList>
            <person name="van Zyl L.J."/>
            <person name="Abrahams Y."/>
            <person name="Stander E.A."/>
            <person name="Kirby B.M."/>
            <person name="Clavaud C."/>
            <person name="Farcet C."/>
            <person name="Breton L."/>
            <person name="Trindade M.I."/>
        </authorList>
    </citation>
    <scope>NUCLEOTIDE SEQUENCE</scope>
</reference>
<organism evidence="1">
    <name type="scientific">uncultured Caudovirales phage</name>
    <dbReference type="NCBI Taxonomy" id="2100421"/>
    <lineage>
        <taxon>Viruses</taxon>
        <taxon>Duplodnaviria</taxon>
        <taxon>Heunggongvirae</taxon>
        <taxon>Uroviricota</taxon>
        <taxon>Caudoviricetes</taxon>
        <taxon>Peduoviridae</taxon>
        <taxon>Maltschvirus</taxon>
        <taxon>Maltschvirus maltsch</taxon>
    </lineage>
</organism>
<name>A0A2H4J6Q5_9CAUD</name>
<sequence>MRLKRNRLKQYYHRPAEAKKDNEGNSYIEYATGQPITAEIWPAGGKLQAELYGQRLSYIRNCRLDGGYKTQTDEKGKVSYLFGTQVIREGDGICLDVTGESDPDYKIIAIRPYRYLYMELEKL</sequence>
<evidence type="ECO:0000313" key="1">
    <source>
        <dbReference type="EMBL" id="ASN70289.1"/>
    </source>
</evidence>
<dbReference type="EMBL" id="MF417904">
    <property type="protein sequence ID" value="ASN70289.1"/>
    <property type="molecule type" value="Genomic_DNA"/>
</dbReference>
<proteinExistence type="predicted"/>
<accession>A0A2H4J6Q5</accession>